<feature type="compositionally biased region" description="Low complexity" evidence="1">
    <location>
        <begin position="1"/>
        <end position="17"/>
    </location>
</feature>
<name>A0A699Z5B0_HAELA</name>
<organism evidence="2 3">
    <name type="scientific">Haematococcus lacustris</name>
    <name type="common">Green alga</name>
    <name type="synonym">Haematococcus pluvialis</name>
    <dbReference type="NCBI Taxonomy" id="44745"/>
    <lineage>
        <taxon>Eukaryota</taxon>
        <taxon>Viridiplantae</taxon>
        <taxon>Chlorophyta</taxon>
        <taxon>core chlorophytes</taxon>
        <taxon>Chlorophyceae</taxon>
        <taxon>CS clade</taxon>
        <taxon>Chlamydomonadales</taxon>
        <taxon>Haematococcaceae</taxon>
        <taxon>Haematococcus</taxon>
    </lineage>
</organism>
<feature type="non-terminal residue" evidence="2">
    <location>
        <position position="1"/>
    </location>
</feature>
<evidence type="ECO:0000313" key="2">
    <source>
        <dbReference type="EMBL" id="GFH14104.1"/>
    </source>
</evidence>
<dbReference type="Proteomes" id="UP000485058">
    <property type="component" value="Unassembled WGS sequence"/>
</dbReference>
<sequence>MGGSRSLTSSTSTQQEELGGRVAVLETSAVHLREHLLQEMSAVQRGQQREPEVSFAAFTALAQVKVQGEPRDMDTLFHTRLAKLESAVGDIKHEVQLAVGDVLEDVAKVSDLASLEEALESRASQADLRQLALQQANLAQSMNGIAEWLAVRPETSDGINVAEARRLVEEKLTGHLSPKSDAGQCAVQSYEQVQVNLEPLAGGHAGAPVGPGINVAEARRLVEEKLTGHLSP</sequence>
<proteinExistence type="predicted"/>
<protein>
    <submittedName>
        <fullName evidence="2">Uncharacterized protein</fullName>
    </submittedName>
</protein>
<feature type="non-terminal residue" evidence="2">
    <location>
        <position position="232"/>
    </location>
</feature>
<accession>A0A699Z5B0</accession>
<comment type="caution">
    <text evidence="2">The sequence shown here is derived from an EMBL/GenBank/DDBJ whole genome shotgun (WGS) entry which is preliminary data.</text>
</comment>
<evidence type="ECO:0000313" key="3">
    <source>
        <dbReference type="Proteomes" id="UP000485058"/>
    </source>
</evidence>
<feature type="region of interest" description="Disordered" evidence="1">
    <location>
        <begin position="1"/>
        <end position="20"/>
    </location>
</feature>
<evidence type="ECO:0000256" key="1">
    <source>
        <dbReference type="SAM" id="MobiDB-lite"/>
    </source>
</evidence>
<keyword evidence="3" id="KW-1185">Reference proteome</keyword>
<reference evidence="2 3" key="1">
    <citation type="submission" date="2020-02" db="EMBL/GenBank/DDBJ databases">
        <title>Draft genome sequence of Haematococcus lacustris strain NIES-144.</title>
        <authorList>
            <person name="Morimoto D."/>
            <person name="Nakagawa S."/>
            <person name="Yoshida T."/>
            <person name="Sawayama S."/>
        </authorList>
    </citation>
    <scope>NUCLEOTIDE SEQUENCE [LARGE SCALE GENOMIC DNA]</scope>
    <source>
        <strain evidence="2 3">NIES-144</strain>
    </source>
</reference>
<gene>
    <name evidence="2" type="ORF">HaLaN_10094</name>
</gene>
<dbReference type="AlphaFoldDB" id="A0A699Z5B0"/>
<dbReference type="EMBL" id="BLLF01000686">
    <property type="protein sequence ID" value="GFH14104.1"/>
    <property type="molecule type" value="Genomic_DNA"/>
</dbReference>